<feature type="non-terminal residue" evidence="4">
    <location>
        <position position="68"/>
    </location>
</feature>
<evidence type="ECO:0000256" key="3">
    <source>
        <dbReference type="ARBA" id="ARBA00022691"/>
    </source>
</evidence>
<dbReference type="Gene3D" id="3.40.50.150">
    <property type="entry name" value="Vaccinia Virus protein VP39"/>
    <property type="match status" value="1"/>
</dbReference>
<accession>X1JWG7</accession>
<protein>
    <recommendedName>
        <fullName evidence="5">DNA adenine methylase</fullName>
    </recommendedName>
</protein>
<keyword evidence="3" id="KW-0949">S-adenosyl-L-methionine</keyword>
<dbReference type="Pfam" id="PF02086">
    <property type="entry name" value="MethyltransfD12"/>
    <property type="match status" value="1"/>
</dbReference>
<reference evidence="4" key="1">
    <citation type="journal article" date="2014" name="Front. Microbiol.">
        <title>High frequency of phylogenetically diverse reductive dehalogenase-homologous genes in deep subseafloor sedimentary metagenomes.</title>
        <authorList>
            <person name="Kawai M."/>
            <person name="Futagami T."/>
            <person name="Toyoda A."/>
            <person name="Takaki Y."/>
            <person name="Nishi S."/>
            <person name="Hori S."/>
            <person name="Arai W."/>
            <person name="Tsubouchi T."/>
            <person name="Morono Y."/>
            <person name="Uchiyama I."/>
            <person name="Ito T."/>
            <person name="Fujiyama A."/>
            <person name="Inagaki F."/>
            <person name="Takami H."/>
        </authorList>
    </citation>
    <scope>NUCLEOTIDE SEQUENCE</scope>
    <source>
        <strain evidence="4">Expedition CK06-06</strain>
    </source>
</reference>
<evidence type="ECO:0000256" key="2">
    <source>
        <dbReference type="ARBA" id="ARBA00022679"/>
    </source>
</evidence>
<evidence type="ECO:0008006" key="5">
    <source>
        <dbReference type="Google" id="ProtNLM"/>
    </source>
</evidence>
<dbReference type="GO" id="GO:0009307">
    <property type="term" value="P:DNA restriction-modification system"/>
    <property type="evidence" value="ECO:0007669"/>
    <property type="project" value="InterPro"/>
</dbReference>
<sequence>YDSKETFYYLDPPYPDTENKTIGGNISLVELHDFCKKIKGKFILSLNDVNTIKEAFKDFHIKKVKGLQ</sequence>
<dbReference type="GO" id="GO:0009007">
    <property type="term" value="F:site-specific DNA-methyltransferase (adenine-specific) activity"/>
    <property type="evidence" value="ECO:0007669"/>
    <property type="project" value="UniProtKB-EC"/>
</dbReference>
<feature type="non-terminal residue" evidence="4">
    <location>
        <position position="1"/>
    </location>
</feature>
<dbReference type="EMBL" id="BARU01048694">
    <property type="protein sequence ID" value="GAH98447.1"/>
    <property type="molecule type" value="Genomic_DNA"/>
</dbReference>
<organism evidence="4">
    <name type="scientific">marine sediment metagenome</name>
    <dbReference type="NCBI Taxonomy" id="412755"/>
    <lineage>
        <taxon>unclassified sequences</taxon>
        <taxon>metagenomes</taxon>
        <taxon>ecological metagenomes</taxon>
    </lineage>
</organism>
<keyword evidence="2" id="KW-0808">Transferase</keyword>
<dbReference type="GO" id="GO:0032259">
    <property type="term" value="P:methylation"/>
    <property type="evidence" value="ECO:0007669"/>
    <property type="project" value="UniProtKB-KW"/>
</dbReference>
<name>X1JWG7_9ZZZZ</name>
<dbReference type="AlphaFoldDB" id="X1JWG7"/>
<evidence type="ECO:0000313" key="4">
    <source>
        <dbReference type="EMBL" id="GAH98447.1"/>
    </source>
</evidence>
<dbReference type="InterPro" id="IPR029063">
    <property type="entry name" value="SAM-dependent_MTases_sf"/>
</dbReference>
<keyword evidence="1" id="KW-0489">Methyltransferase</keyword>
<dbReference type="InterPro" id="IPR012327">
    <property type="entry name" value="MeTrfase_D12"/>
</dbReference>
<proteinExistence type="predicted"/>
<dbReference type="SUPFAM" id="SSF53335">
    <property type="entry name" value="S-adenosyl-L-methionine-dependent methyltransferases"/>
    <property type="match status" value="1"/>
</dbReference>
<comment type="caution">
    <text evidence="4">The sequence shown here is derived from an EMBL/GenBank/DDBJ whole genome shotgun (WGS) entry which is preliminary data.</text>
</comment>
<evidence type="ECO:0000256" key="1">
    <source>
        <dbReference type="ARBA" id="ARBA00022603"/>
    </source>
</evidence>
<gene>
    <name evidence="4" type="ORF">S03H2_72208</name>
</gene>